<evidence type="ECO:0000256" key="1">
    <source>
        <dbReference type="ARBA" id="ARBA00007097"/>
    </source>
</evidence>
<evidence type="ECO:0000256" key="5">
    <source>
        <dbReference type="ARBA" id="ARBA00023004"/>
    </source>
</evidence>
<dbReference type="GO" id="GO:0046872">
    <property type="term" value="F:metal ion binding"/>
    <property type="evidence" value="ECO:0007669"/>
    <property type="project" value="UniProtKB-KW"/>
</dbReference>
<dbReference type="PROSITE" id="PS00198">
    <property type="entry name" value="4FE4S_FER_1"/>
    <property type="match status" value="1"/>
</dbReference>
<dbReference type="PANTHER" id="PTHR43255">
    <property type="entry name" value="IRON-SULFUR-BINDING OXIDOREDUCTASE FADF-RELATED-RELATED"/>
    <property type="match status" value="1"/>
</dbReference>
<keyword evidence="2" id="KW-0004">4Fe-4S</keyword>
<dbReference type="AlphaFoldDB" id="A0A133U4R1"/>
<dbReference type="InterPro" id="IPR017900">
    <property type="entry name" value="4Fe4S_Fe_S_CS"/>
</dbReference>
<evidence type="ECO:0000259" key="7">
    <source>
        <dbReference type="Pfam" id="PF02754"/>
    </source>
</evidence>
<dbReference type="InterPro" id="IPR017896">
    <property type="entry name" value="4Fe4S_Fe-S-bd"/>
</dbReference>
<keyword evidence="3" id="KW-0479">Metal-binding</keyword>
<feature type="domain" description="Cysteine-rich" evidence="7">
    <location>
        <begin position="264"/>
        <end position="351"/>
    </location>
</feature>
<dbReference type="GO" id="GO:0005886">
    <property type="term" value="C:plasma membrane"/>
    <property type="evidence" value="ECO:0007669"/>
    <property type="project" value="TreeGrafter"/>
</dbReference>
<organism evidence="9 10">
    <name type="scientific">candidate division MSBL1 archaeon SCGC-AAA259D14</name>
    <dbReference type="NCBI Taxonomy" id="1698261"/>
    <lineage>
        <taxon>Archaea</taxon>
        <taxon>Methanobacteriati</taxon>
        <taxon>Methanobacteriota</taxon>
        <taxon>candidate division MSBL1</taxon>
    </lineage>
</organism>
<name>A0A133U4R1_9EURY</name>
<reference evidence="9 10" key="1">
    <citation type="journal article" date="2016" name="Sci. Rep.">
        <title>Metabolic traits of an uncultured archaeal lineage -MSBL1- from brine pools of the Red Sea.</title>
        <authorList>
            <person name="Mwirichia R."/>
            <person name="Alam I."/>
            <person name="Rashid M."/>
            <person name="Vinu M."/>
            <person name="Ba-Alawi W."/>
            <person name="Anthony Kamau A."/>
            <person name="Kamanda Ngugi D."/>
            <person name="Goker M."/>
            <person name="Klenk H.P."/>
            <person name="Bajic V."/>
            <person name="Stingl U."/>
        </authorList>
    </citation>
    <scope>NUCLEOTIDE SEQUENCE [LARGE SCALE GENOMIC DNA]</scope>
    <source>
        <strain evidence="9">SCGC-AAA259D14</strain>
    </source>
</reference>
<evidence type="ECO:0000313" key="10">
    <source>
        <dbReference type="Proteomes" id="UP000070589"/>
    </source>
</evidence>
<dbReference type="Gene3D" id="1.10.1060.10">
    <property type="entry name" value="Alpha-helical ferredoxin"/>
    <property type="match status" value="1"/>
</dbReference>
<evidence type="ECO:0000256" key="6">
    <source>
        <dbReference type="ARBA" id="ARBA00023014"/>
    </source>
</evidence>
<evidence type="ECO:0000259" key="8">
    <source>
        <dbReference type="Pfam" id="PF13187"/>
    </source>
</evidence>
<feature type="domain" description="4Fe-4S ferredoxin-type" evidence="8">
    <location>
        <begin position="26"/>
        <end position="82"/>
    </location>
</feature>
<feature type="domain" description="Cysteine-rich" evidence="7">
    <location>
        <begin position="145"/>
        <end position="230"/>
    </location>
</feature>
<dbReference type="InterPro" id="IPR009051">
    <property type="entry name" value="Helical_ferredxn"/>
</dbReference>
<keyword evidence="6" id="KW-0411">Iron-sulfur</keyword>
<dbReference type="PATRIC" id="fig|1698261.3.peg.842"/>
<keyword evidence="4" id="KW-0560">Oxidoreductase</keyword>
<evidence type="ECO:0000313" key="9">
    <source>
        <dbReference type="EMBL" id="KXA89171.1"/>
    </source>
</evidence>
<evidence type="ECO:0000256" key="4">
    <source>
        <dbReference type="ARBA" id="ARBA00023002"/>
    </source>
</evidence>
<dbReference type="GO" id="GO:0051539">
    <property type="term" value="F:4 iron, 4 sulfur cluster binding"/>
    <property type="evidence" value="ECO:0007669"/>
    <property type="project" value="UniProtKB-KW"/>
</dbReference>
<dbReference type="Pfam" id="PF13187">
    <property type="entry name" value="Fer4_9"/>
    <property type="match status" value="1"/>
</dbReference>
<dbReference type="Pfam" id="PF02754">
    <property type="entry name" value="CCG"/>
    <property type="match status" value="2"/>
</dbReference>
<protein>
    <recommendedName>
        <fullName evidence="11">(Fe-S)-binding protein</fullName>
    </recommendedName>
</protein>
<keyword evidence="5" id="KW-0408">Iron</keyword>
<evidence type="ECO:0000256" key="3">
    <source>
        <dbReference type="ARBA" id="ARBA00022723"/>
    </source>
</evidence>
<dbReference type="SUPFAM" id="SSF46548">
    <property type="entry name" value="alpha-helical ferredoxin"/>
    <property type="match status" value="1"/>
</dbReference>
<dbReference type="GO" id="GO:0016491">
    <property type="term" value="F:oxidoreductase activity"/>
    <property type="evidence" value="ECO:0007669"/>
    <property type="project" value="UniProtKB-KW"/>
</dbReference>
<dbReference type="Proteomes" id="UP000070589">
    <property type="component" value="Unassembled WGS sequence"/>
</dbReference>
<evidence type="ECO:0008006" key="11">
    <source>
        <dbReference type="Google" id="ProtNLM"/>
    </source>
</evidence>
<sequence length="377" mass="42454">MGDNPRPDLDTREEITNRLGEDLPLCYQCGGCTGVCPWGEVGGGLNPRVIMRRGQLGIGNILSDEIWLCTTCDECVDQCPHQVNLPSVMSSIRSLSVEKAMIPGDLQDALESMFRLGNPWSGSVRKRVEWTKDIEVPDYEDQDMLWWVCCTLSYDDRNRNVARAMAQILNVLDASYGIMGRDEKCCGNSARRMGEEGLFMELRNENMKAIKKLGAEKILTTSPHCYNAFKNEYSDLEADIVHYTQYLHDRMDDIDFLGEFGHTVAYKDPCYLGRHNNVYEEPRELLKSIPELELIEMDRNRETALCCGGGGGRIWAETDPEQRFSNIGVEDALESGADILATACPYCTLNFEDSAKTLDIEDEIDIMDIAEILLSVI</sequence>
<dbReference type="InterPro" id="IPR051460">
    <property type="entry name" value="HdrC_iron-sulfur_subunit"/>
</dbReference>
<proteinExistence type="inferred from homology"/>
<accession>A0A133U4R1</accession>
<evidence type="ECO:0000256" key="2">
    <source>
        <dbReference type="ARBA" id="ARBA00022485"/>
    </source>
</evidence>
<gene>
    <name evidence="9" type="ORF">AKJ62_03640</name>
</gene>
<dbReference type="EMBL" id="LHXL01000052">
    <property type="protein sequence ID" value="KXA89171.1"/>
    <property type="molecule type" value="Genomic_DNA"/>
</dbReference>
<keyword evidence="10" id="KW-1185">Reference proteome</keyword>
<dbReference type="InterPro" id="IPR004017">
    <property type="entry name" value="Cys_rich_dom"/>
</dbReference>
<comment type="caution">
    <text evidence="9">The sequence shown here is derived from an EMBL/GenBank/DDBJ whole genome shotgun (WGS) entry which is preliminary data.</text>
</comment>
<comment type="similarity">
    <text evidence="1">Belongs to the HdrC family.</text>
</comment>
<dbReference type="PANTHER" id="PTHR43255:SF1">
    <property type="entry name" value="IRON-SULFUR-BINDING OXIDOREDUCTASE FADF-RELATED"/>
    <property type="match status" value="1"/>
</dbReference>